<reference evidence="5 6" key="1">
    <citation type="submission" date="2019-07" db="EMBL/GenBank/DDBJ databases">
        <title>Rufibacter sp. nov., isolated from lake sediment.</title>
        <authorList>
            <person name="Qu J.-H."/>
        </authorList>
    </citation>
    <scope>NUCLEOTIDE SEQUENCE [LARGE SCALE GENOMIC DNA]</scope>
    <source>
        <strain evidence="5 6">NBS58-1</strain>
    </source>
</reference>
<organism evidence="5 6">
    <name type="scientific">Rufibacter hautae</name>
    <dbReference type="NCBI Taxonomy" id="2595005"/>
    <lineage>
        <taxon>Bacteria</taxon>
        <taxon>Pseudomonadati</taxon>
        <taxon>Bacteroidota</taxon>
        <taxon>Cytophagia</taxon>
        <taxon>Cytophagales</taxon>
        <taxon>Hymenobacteraceae</taxon>
        <taxon>Rufibacter</taxon>
    </lineage>
</organism>
<dbReference type="OrthoDB" id="9793451at2"/>
<dbReference type="GO" id="GO:0043565">
    <property type="term" value="F:sequence-specific DNA binding"/>
    <property type="evidence" value="ECO:0007669"/>
    <property type="project" value="InterPro"/>
</dbReference>
<proteinExistence type="predicted"/>
<dbReference type="PROSITE" id="PS01124">
    <property type="entry name" value="HTH_ARAC_FAMILY_2"/>
    <property type="match status" value="1"/>
</dbReference>
<dbReference type="PANTHER" id="PTHR43280">
    <property type="entry name" value="ARAC-FAMILY TRANSCRIPTIONAL REGULATOR"/>
    <property type="match status" value="1"/>
</dbReference>
<dbReference type="AlphaFoldDB" id="A0A5B6TPB3"/>
<evidence type="ECO:0000313" key="6">
    <source>
        <dbReference type="Proteomes" id="UP000324133"/>
    </source>
</evidence>
<dbReference type="SUPFAM" id="SSF46689">
    <property type="entry name" value="Homeodomain-like"/>
    <property type="match status" value="1"/>
</dbReference>
<name>A0A5B6TPB3_9BACT</name>
<dbReference type="Proteomes" id="UP000324133">
    <property type="component" value="Unassembled WGS sequence"/>
</dbReference>
<evidence type="ECO:0000256" key="1">
    <source>
        <dbReference type="ARBA" id="ARBA00023015"/>
    </source>
</evidence>
<keyword evidence="1" id="KW-0805">Transcription regulation</keyword>
<comment type="caution">
    <text evidence="5">The sequence shown here is derived from an EMBL/GenBank/DDBJ whole genome shotgun (WGS) entry which is preliminary data.</text>
</comment>
<evidence type="ECO:0000256" key="2">
    <source>
        <dbReference type="ARBA" id="ARBA00023125"/>
    </source>
</evidence>
<feature type="domain" description="HTH araC/xylS-type" evidence="4">
    <location>
        <begin position="210"/>
        <end position="308"/>
    </location>
</feature>
<dbReference type="EMBL" id="VKKY01000002">
    <property type="protein sequence ID" value="KAA3438253.1"/>
    <property type="molecule type" value="Genomic_DNA"/>
</dbReference>
<dbReference type="SUPFAM" id="SSF51215">
    <property type="entry name" value="Regulatory protein AraC"/>
    <property type="match status" value="1"/>
</dbReference>
<gene>
    <name evidence="5" type="ORF">FOA19_13420</name>
</gene>
<dbReference type="Gene3D" id="1.10.10.60">
    <property type="entry name" value="Homeodomain-like"/>
    <property type="match status" value="1"/>
</dbReference>
<dbReference type="InterPro" id="IPR009057">
    <property type="entry name" value="Homeodomain-like_sf"/>
</dbReference>
<keyword evidence="3" id="KW-0804">Transcription</keyword>
<sequence>MNGNLASFGPSIIRYQTEAGLENIRFHKTQCGVELLLNVGAGHELQQISPSFNVHDSGVYTTDSFEIYFFKKASGYVVLNQRKIQVRDNTVLFMSPFQKRQWELDKGPLDYTFLIFQEDFLNDFFADKLFTYRLLYFYQLDYPLDLAVQKEELESLCGKLTEIKSELVRPKVDSEHLVRSLLYYILLKLNRQYATQNNLPLEKPEHNYAFQFKKLIEQHVKEKQRIDEYVALLGISRITLNKAVQAQFHVTATHLLKQRLVFEIKNYLIHAELKVNEIAQVLHFSEPNHLMRFFKAQTGLTTSQFLADYQNGTIA</sequence>
<dbReference type="SMART" id="SM00342">
    <property type="entry name" value="HTH_ARAC"/>
    <property type="match status" value="1"/>
</dbReference>
<keyword evidence="2" id="KW-0238">DNA-binding</keyword>
<evidence type="ECO:0000313" key="5">
    <source>
        <dbReference type="EMBL" id="KAA3438253.1"/>
    </source>
</evidence>
<dbReference type="InterPro" id="IPR037923">
    <property type="entry name" value="HTH-like"/>
</dbReference>
<dbReference type="PANTHER" id="PTHR43280:SF32">
    <property type="entry name" value="TRANSCRIPTIONAL REGULATORY PROTEIN"/>
    <property type="match status" value="1"/>
</dbReference>
<dbReference type="GO" id="GO:0003700">
    <property type="term" value="F:DNA-binding transcription factor activity"/>
    <property type="evidence" value="ECO:0007669"/>
    <property type="project" value="InterPro"/>
</dbReference>
<evidence type="ECO:0000256" key="3">
    <source>
        <dbReference type="ARBA" id="ARBA00023163"/>
    </source>
</evidence>
<evidence type="ECO:0000259" key="4">
    <source>
        <dbReference type="PROSITE" id="PS01124"/>
    </source>
</evidence>
<dbReference type="InterPro" id="IPR018060">
    <property type="entry name" value="HTH_AraC"/>
</dbReference>
<protein>
    <submittedName>
        <fullName evidence="5">Helix-turn-helix domain-containing protein</fullName>
    </submittedName>
</protein>
<dbReference type="Pfam" id="PF12833">
    <property type="entry name" value="HTH_18"/>
    <property type="match status" value="1"/>
</dbReference>
<accession>A0A5B6TPB3</accession>
<keyword evidence="6" id="KW-1185">Reference proteome</keyword>